<dbReference type="Pfam" id="PF01391">
    <property type="entry name" value="Collagen"/>
    <property type="match status" value="1"/>
</dbReference>
<evidence type="ECO:0000313" key="8">
    <source>
        <dbReference type="Proteomes" id="UP000287033"/>
    </source>
</evidence>
<feature type="region of interest" description="Disordered" evidence="5">
    <location>
        <begin position="119"/>
        <end position="168"/>
    </location>
</feature>
<dbReference type="PANTHER" id="PTHR15427">
    <property type="entry name" value="EMILIN ELASTIN MICROFIBRIL INTERFACE-LOCATED PROTEIN ELASTIN MICROFIBRIL INTERFACER"/>
    <property type="match status" value="1"/>
</dbReference>
<dbReference type="PRINTS" id="PR00007">
    <property type="entry name" value="COMPLEMNTC1Q"/>
</dbReference>
<dbReference type="SMART" id="SM00110">
    <property type="entry name" value="C1Q"/>
    <property type="match status" value="1"/>
</dbReference>
<feature type="region of interest" description="Disordered" evidence="5">
    <location>
        <begin position="41"/>
        <end position="96"/>
    </location>
</feature>
<dbReference type="Pfam" id="PF00386">
    <property type="entry name" value="C1q"/>
    <property type="match status" value="1"/>
</dbReference>
<protein>
    <recommendedName>
        <fullName evidence="6">C1q domain-containing protein</fullName>
    </recommendedName>
</protein>
<dbReference type="SUPFAM" id="SSF49842">
    <property type="entry name" value="TNF-like"/>
    <property type="match status" value="1"/>
</dbReference>
<accession>A0A401SAK5</accession>
<evidence type="ECO:0000256" key="4">
    <source>
        <dbReference type="ARBA" id="ARBA00023119"/>
    </source>
</evidence>
<dbReference type="GO" id="GO:0005581">
    <property type="term" value="C:collagen trimer"/>
    <property type="evidence" value="ECO:0007669"/>
    <property type="project" value="UniProtKB-KW"/>
</dbReference>
<keyword evidence="2" id="KW-0964">Secreted</keyword>
<feature type="compositionally biased region" description="Low complexity" evidence="5">
    <location>
        <begin position="67"/>
        <end position="85"/>
    </location>
</feature>
<organism evidence="7 8">
    <name type="scientific">Chiloscyllium punctatum</name>
    <name type="common">Brownbanded bambooshark</name>
    <name type="synonym">Hemiscyllium punctatum</name>
    <dbReference type="NCBI Taxonomy" id="137246"/>
    <lineage>
        <taxon>Eukaryota</taxon>
        <taxon>Metazoa</taxon>
        <taxon>Chordata</taxon>
        <taxon>Craniata</taxon>
        <taxon>Vertebrata</taxon>
        <taxon>Chondrichthyes</taxon>
        <taxon>Elasmobranchii</taxon>
        <taxon>Galeomorphii</taxon>
        <taxon>Galeoidea</taxon>
        <taxon>Orectolobiformes</taxon>
        <taxon>Hemiscylliidae</taxon>
        <taxon>Chiloscyllium</taxon>
    </lineage>
</organism>
<dbReference type="OMA" id="HTKDSYM"/>
<comment type="subcellular location">
    <subcellularLocation>
        <location evidence="1">Secreted</location>
    </subcellularLocation>
</comment>
<dbReference type="STRING" id="137246.A0A401SAK5"/>
<feature type="domain" description="C1q" evidence="6">
    <location>
        <begin position="171"/>
        <end position="306"/>
    </location>
</feature>
<keyword evidence="4" id="KW-0176">Collagen</keyword>
<dbReference type="Proteomes" id="UP000287033">
    <property type="component" value="Unassembled WGS sequence"/>
</dbReference>
<dbReference type="AlphaFoldDB" id="A0A401SAK5"/>
<dbReference type="PROSITE" id="PS50871">
    <property type="entry name" value="C1Q"/>
    <property type="match status" value="1"/>
</dbReference>
<dbReference type="FunFam" id="2.60.120.40:FF:000001">
    <property type="entry name" value="Complement C1q B chain"/>
    <property type="match status" value="1"/>
</dbReference>
<sequence length="306" mass="32570">MYEDESLGCVTYIAALIQRQGKQVKVDRSVLQLKLQISRDVPSPSRYSVSGPSGAPGAKGRRGEQGSKGTPGKIGPKGIPGPFGHKGQKGELGLQGWQGVKGDLGPRGPKGDKGAIGLQGNIGLPGPIGPTGVRGPKGEVGREGPRGRPGIQGEKGDKGEIGEKGNTGENALIRNSAFSVGLTEVSKWPRSGSPIKFEKVIYNNQNHYNLSTGKFTCVFSGVYYFVYHITVYVKHVRVALYKNGASVLNTFDSYQNSEDQAAGGTLLHLQTGDQVWLQVIGGDSYNGLFADNDDDTVFTGFLLFTE</sequence>
<reference evidence="7 8" key="1">
    <citation type="journal article" date="2018" name="Nat. Ecol. Evol.">
        <title>Shark genomes provide insights into elasmobranch evolution and the origin of vertebrates.</title>
        <authorList>
            <person name="Hara Y"/>
            <person name="Yamaguchi K"/>
            <person name="Onimaru K"/>
            <person name="Kadota M"/>
            <person name="Koyanagi M"/>
            <person name="Keeley SD"/>
            <person name="Tatsumi K"/>
            <person name="Tanaka K"/>
            <person name="Motone F"/>
            <person name="Kageyama Y"/>
            <person name="Nozu R"/>
            <person name="Adachi N"/>
            <person name="Nishimura O"/>
            <person name="Nakagawa R"/>
            <person name="Tanegashima C"/>
            <person name="Kiyatake I"/>
            <person name="Matsumoto R"/>
            <person name="Murakumo K"/>
            <person name="Nishida K"/>
            <person name="Terakita A"/>
            <person name="Kuratani S"/>
            <person name="Sato K"/>
            <person name="Hyodo S Kuraku.S."/>
        </authorList>
    </citation>
    <scope>NUCLEOTIDE SEQUENCE [LARGE SCALE GENOMIC DNA]</scope>
</reference>
<feature type="compositionally biased region" description="Basic and acidic residues" evidence="5">
    <location>
        <begin position="154"/>
        <end position="163"/>
    </location>
</feature>
<gene>
    <name evidence="7" type="ORF">chiPu_0005846</name>
</gene>
<name>A0A401SAK5_CHIPU</name>
<dbReference type="GO" id="GO:0005576">
    <property type="term" value="C:extracellular region"/>
    <property type="evidence" value="ECO:0007669"/>
    <property type="project" value="UniProtKB-SubCell"/>
</dbReference>
<evidence type="ECO:0000259" key="6">
    <source>
        <dbReference type="PROSITE" id="PS50871"/>
    </source>
</evidence>
<evidence type="ECO:0000256" key="3">
    <source>
        <dbReference type="ARBA" id="ARBA00022729"/>
    </source>
</evidence>
<dbReference type="InterPro" id="IPR001073">
    <property type="entry name" value="C1q_dom"/>
</dbReference>
<evidence type="ECO:0000256" key="1">
    <source>
        <dbReference type="ARBA" id="ARBA00004613"/>
    </source>
</evidence>
<keyword evidence="8" id="KW-1185">Reference proteome</keyword>
<proteinExistence type="predicted"/>
<dbReference type="InterPro" id="IPR008160">
    <property type="entry name" value="Collagen"/>
</dbReference>
<evidence type="ECO:0000256" key="2">
    <source>
        <dbReference type="ARBA" id="ARBA00022525"/>
    </source>
</evidence>
<dbReference type="Gene3D" id="2.60.120.40">
    <property type="match status" value="1"/>
</dbReference>
<keyword evidence="3" id="KW-0732">Signal</keyword>
<dbReference type="InterPro" id="IPR050392">
    <property type="entry name" value="Collagen/C1q_domain"/>
</dbReference>
<comment type="caution">
    <text evidence="7">The sequence shown here is derived from an EMBL/GenBank/DDBJ whole genome shotgun (WGS) entry which is preliminary data.</text>
</comment>
<evidence type="ECO:0000256" key="5">
    <source>
        <dbReference type="SAM" id="MobiDB-lite"/>
    </source>
</evidence>
<feature type="compositionally biased region" description="Basic and acidic residues" evidence="5">
    <location>
        <begin position="136"/>
        <end position="146"/>
    </location>
</feature>
<evidence type="ECO:0000313" key="7">
    <source>
        <dbReference type="EMBL" id="GCC27422.1"/>
    </source>
</evidence>
<dbReference type="InterPro" id="IPR008983">
    <property type="entry name" value="Tumour_necrosis_fac-like_dom"/>
</dbReference>
<dbReference type="OrthoDB" id="5875591at2759"/>
<dbReference type="PANTHER" id="PTHR15427:SF21">
    <property type="entry name" value="COMPLEMENT C1Q AND TUMOR NECROSIS FACTOR-RELATED PROTEIN 9A"/>
    <property type="match status" value="1"/>
</dbReference>
<dbReference type="EMBL" id="BEZZ01000163">
    <property type="protein sequence ID" value="GCC27422.1"/>
    <property type="molecule type" value="Genomic_DNA"/>
</dbReference>